<gene>
    <name evidence="1" type="ORF">CPLFYP93_01210</name>
</gene>
<dbReference type="EMBL" id="CACRTV010000035">
    <property type="protein sequence ID" value="VYU03218.1"/>
    <property type="molecule type" value="Genomic_DNA"/>
</dbReference>
<proteinExistence type="predicted"/>
<accession>A0A6N3BKN6</accession>
<dbReference type="AlphaFoldDB" id="A0A6N3BKN6"/>
<reference evidence="1" key="1">
    <citation type="submission" date="2019-11" db="EMBL/GenBank/DDBJ databases">
        <authorList>
            <person name="Feng L."/>
        </authorList>
    </citation>
    <scope>NUCLEOTIDE SEQUENCE</scope>
    <source>
        <strain evidence="1">CParaputrificumLFYP93</strain>
    </source>
</reference>
<dbReference type="RefSeq" id="WP_156560311.1">
    <property type="nucleotide sequence ID" value="NZ_CACRTV010000035.1"/>
</dbReference>
<sequence>MEILKSKIKEEAEKRIYTKEEIKNIESKVLYRKEGIGLEKYFIEDEYTTRQNAYCKMLKTVEAKLDKDEEIVISKINVPYKNGTAGTSVTVYYQGLFFTNKRIFIFNMNFRYEEVEKLEIKNIEDISYLKELENLDGVRIEFKNKDRIFIKSYSNDEREITIIIVKYLLENGIKFQ</sequence>
<evidence type="ECO:0000313" key="1">
    <source>
        <dbReference type="EMBL" id="VYU03218.1"/>
    </source>
</evidence>
<name>A0A6N3BKN6_9CLOT</name>
<organism evidence="1">
    <name type="scientific">Clostridium paraputrificum</name>
    <dbReference type="NCBI Taxonomy" id="29363"/>
    <lineage>
        <taxon>Bacteria</taxon>
        <taxon>Bacillati</taxon>
        <taxon>Bacillota</taxon>
        <taxon>Clostridia</taxon>
        <taxon>Eubacteriales</taxon>
        <taxon>Clostridiaceae</taxon>
        <taxon>Clostridium</taxon>
    </lineage>
</organism>
<protein>
    <submittedName>
        <fullName evidence="1">Uncharacterized protein</fullName>
    </submittedName>
</protein>